<dbReference type="PANTHER" id="PTHR43657">
    <property type="entry name" value="TRYPTOPHAN RNA-BINDING ATTENUATOR PROTEIN-LIKE PROTEIN"/>
    <property type="match status" value="1"/>
</dbReference>
<keyword evidence="2" id="KW-1185">Reference proteome</keyword>
<dbReference type="Pfam" id="PF01987">
    <property type="entry name" value="AIM24"/>
    <property type="match status" value="1"/>
</dbReference>
<dbReference type="InterPro" id="IPR002838">
    <property type="entry name" value="AIM24"/>
</dbReference>
<dbReference type="PATRIC" id="fig|1702221.3.peg.80"/>
<evidence type="ECO:0000313" key="2">
    <source>
        <dbReference type="Proteomes" id="UP000069771"/>
    </source>
</evidence>
<dbReference type="KEGG" id="fro:AALO17_00850"/>
<dbReference type="EMBL" id="CP011391">
    <property type="protein sequence ID" value="AMK53219.1"/>
    <property type="molecule type" value="Genomic_DNA"/>
</dbReference>
<protein>
    <submittedName>
        <fullName evidence="1">TIGR00266 family protein</fullName>
    </submittedName>
</protein>
<reference evidence="1 2" key="1">
    <citation type="journal article" date="2016" name="Gut Pathog.">
        <title>Whole genome sequencing of "Faecalibaculum rodentium" ALO17, isolated from C57BL/6J laboratory mouse feces.</title>
        <authorList>
            <person name="Lim S."/>
            <person name="Chang D.H."/>
            <person name="Ahn S."/>
            <person name="Kim B.C."/>
        </authorList>
    </citation>
    <scope>NUCLEOTIDE SEQUENCE [LARGE SCALE GENOMIC DNA]</scope>
    <source>
        <strain evidence="1 2">Alo17</strain>
    </source>
</reference>
<organism evidence="1 2">
    <name type="scientific">Faecalibaculum rodentium</name>
    <dbReference type="NCBI Taxonomy" id="1702221"/>
    <lineage>
        <taxon>Bacteria</taxon>
        <taxon>Bacillati</taxon>
        <taxon>Bacillota</taxon>
        <taxon>Erysipelotrichia</taxon>
        <taxon>Erysipelotrichales</taxon>
        <taxon>Erysipelotrichaceae</taxon>
        <taxon>Faecalibaculum</taxon>
    </lineage>
</organism>
<dbReference type="InterPro" id="IPR016031">
    <property type="entry name" value="Trp_RNA-bd_attenuator-like_dom"/>
</dbReference>
<dbReference type="GeneID" id="78477011"/>
<dbReference type="OrthoDB" id="9779518at2"/>
<dbReference type="NCBIfam" id="TIGR00266">
    <property type="entry name" value="TIGR00266 family protein"/>
    <property type="match status" value="1"/>
</dbReference>
<dbReference type="InterPro" id="IPR036983">
    <property type="entry name" value="AIM24_sf"/>
</dbReference>
<sequence>MRYEIKGDSLPVVICHLDPEESVMTERGAMTWMSPNMEMQTKGTTVSKAFGRMFSGESIFQNIYTARKTPGMIAFSSSFPGSIKVMKLRPGESIIAQKRAFLAATSGVTLSTFFQRRLSSGFFSGEGFVMQKLTGPGTVFLEIDGAAISYNLQTGQQLVIDTGNLAVMEETCTMDIQSIKGIKNVLFGGEGMFNTVVTGPGTVTVQSMPISTLAAEIHGVLPHSSS</sequence>
<evidence type="ECO:0000313" key="1">
    <source>
        <dbReference type="EMBL" id="AMK53219.1"/>
    </source>
</evidence>
<dbReference type="SUPFAM" id="SSF51219">
    <property type="entry name" value="TRAP-like"/>
    <property type="match status" value="1"/>
</dbReference>
<gene>
    <name evidence="1" type="ORF">AALO17_00850</name>
</gene>
<dbReference type="RefSeq" id="WP_067554081.1">
    <property type="nucleotide sequence ID" value="NZ_CAMTBT010000118.1"/>
</dbReference>
<accession>A0A140DRE2</accession>
<proteinExistence type="predicted"/>
<dbReference type="Proteomes" id="UP000069771">
    <property type="component" value="Chromosome"/>
</dbReference>
<dbReference type="Gene3D" id="3.60.160.10">
    <property type="entry name" value="Mitochondrial biogenesis AIM24"/>
    <property type="match status" value="1"/>
</dbReference>
<name>A0A140DRE2_9FIRM</name>
<dbReference type="AlphaFoldDB" id="A0A140DRE2"/>
<dbReference type="PANTHER" id="PTHR43657:SF1">
    <property type="entry name" value="ALTERED INHERITANCE OF MITOCHONDRIA PROTEIN 24, MITOCHONDRIAL"/>
    <property type="match status" value="1"/>
</dbReference>